<organism evidence="9">
    <name type="scientific">viral metagenome</name>
    <dbReference type="NCBI Taxonomy" id="1070528"/>
    <lineage>
        <taxon>unclassified sequences</taxon>
        <taxon>metagenomes</taxon>
        <taxon>organismal metagenomes</taxon>
    </lineage>
</organism>
<dbReference type="Pfam" id="PF10585">
    <property type="entry name" value="UBA_E1_SCCH"/>
    <property type="match status" value="1"/>
</dbReference>
<protein>
    <recommendedName>
        <fullName evidence="10">Ubiquitin-activating enzyme E1 C-terminal domain-containing protein</fullName>
    </recommendedName>
</protein>
<evidence type="ECO:0000256" key="2">
    <source>
        <dbReference type="ARBA" id="ARBA00005673"/>
    </source>
</evidence>
<dbReference type="PANTHER" id="PTHR10953:SF4">
    <property type="entry name" value="UBIQUITIN-ACTIVATING ENZYME E1 C-TERMINAL DOMAIN-CONTAINING PROTEIN"/>
    <property type="match status" value="1"/>
</dbReference>
<evidence type="ECO:0000259" key="8">
    <source>
        <dbReference type="Pfam" id="PF10585"/>
    </source>
</evidence>
<evidence type="ECO:0000256" key="6">
    <source>
        <dbReference type="ARBA" id="ARBA00022840"/>
    </source>
</evidence>
<evidence type="ECO:0000256" key="5">
    <source>
        <dbReference type="ARBA" id="ARBA00022786"/>
    </source>
</evidence>
<feature type="domain" description="Ubiquitin-activating enzyme SCCH" evidence="8">
    <location>
        <begin position="557"/>
        <end position="783"/>
    </location>
</feature>
<dbReference type="GO" id="GO:0005524">
    <property type="term" value="F:ATP binding"/>
    <property type="evidence" value="ECO:0007669"/>
    <property type="project" value="UniProtKB-KW"/>
</dbReference>
<dbReference type="PANTHER" id="PTHR10953">
    <property type="entry name" value="UBIQUITIN-ACTIVATING ENZYME E1"/>
    <property type="match status" value="1"/>
</dbReference>
<dbReference type="InterPro" id="IPR042302">
    <property type="entry name" value="E1_FCCH_sf"/>
</dbReference>
<dbReference type="EMBL" id="MN739775">
    <property type="protein sequence ID" value="QHT25836.1"/>
    <property type="molecule type" value="Genomic_DNA"/>
</dbReference>
<feature type="domain" description="THIF-type NAD/FAD binding fold" evidence="7">
    <location>
        <begin position="11"/>
        <end position="346"/>
    </location>
</feature>
<evidence type="ECO:0000256" key="3">
    <source>
        <dbReference type="ARBA" id="ARBA00022598"/>
    </source>
</evidence>
<feature type="domain" description="THIF-type NAD/FAD binding fold" evidence="7">
    <location>
        <begin position="381"/>
        <end position="819"/>
    </location>
</feature>
<dbReference type="Gene3D" id="2.40.30.180">
    <property type="entry name" value="Ubiquitin-activating enzyme E1, FCCH domain"/>
    <property type="match status" value="1"/>
</dbReference>
<dbReference type="GO" id="GO:0016925">
    <property type="term" value="P:protein sumoylation"/>
    <property type="evidence" value="ECO:0007669"/>
    <property type="project" value="TreeGrafter"/>
</dbReference>
<dbReference type="Gene3D" id="3.50.50.80">
    <property type="entry name" value="Ubiquitin-activating enzyme E1, inactive adenylation domain, subdomain 1"/>
    <property type="match status" value="1"/>
</dbReference>
<evidence type="ECO:0000256" key="1">
    <source>
        <dbReference type="ARBA" id="ARBA00004906"/>
    </source>
</evidence>
<keyword evidence="3" id="KW-0436">Ligase</keyword>
<dbReference type="InterPro" id="IPR033127">
    <property type="entry name" value="UBQ-activ_enz_E1_Cys_AS"/>
</dbReference>
<dbReference type="FunFam" id="3.50.50.80:FF:000002">
    <property type="entry name" value="SUMO-activating enzyme subunit 2"/>
    <property type="match status" value="1"/>
</dbReference>
<dbReference type="AlphaFoldDB" id="A0A6C0E9M7"/>
<dbReference type="SUPFAM" id="SSF69572">
    <property type="entry name" value="Activating enzymes of the ubiquitin-like proteins"/>
    <property type="match status" value="2"/>
</dbReference>
<dbReference type="PRINTS" id="PR01849">
    <property type="entry name" value="UBIQUITINACT"/>
</dbReference>
<name>A0A6C0E9M7_9ZZZZ</name>
<keyword evidence="4" id="KW-0547">Nucleotide-binding</keyword>
<reference evidence="9" key="1">
    <citation type="journal article" date="2020" name="Nature">
        <title>Giant virus diversity and host interactions through global metagenomics.</title>
        <authorList>
            <person name="Schulz F."/>
            <person name="Roux S."/>
            <person name="Paez-Espino D."/>
            <person name="Jungbluth S."/>
            <person name="Walsh D.A."/>
            <person name="Denef V.J."/>
            <person name="McMahon K.D."/>
            <person name="Konstantinidis K.T."/>
            <person name="Eloe-Fadrosh E.A."/>
            <person name="Kyrpides N.C."/>
            <person name="Woyke T."/>
        </authorList>
    </citation>
    <scope>NUCLEOTIDE SEQUENCE</scope>
    <source>
        <strain evidence="9">GVMAG-M-3300023179-27</strain>
    </source>
</reference>
<dbReference type="Gene3D" id="3.40.50.12550">
    <property type="entry name" value="Ubiquitin-activating enzyme E1, inactive adenylation domain, subdomain 2"/>
    <property type="match status" value="1"/>
</dbReference>
<dbReference type="GO" id="GO:0019948">
    <property type="term" value="F:SUMO activating enzyme activity"/>
    <property type="evidence" value="ECO:0007669"/>
    <property type="project" value="TreeGrafter"/>
</dbReference>
<comment type="pathway">
    <text evidence="1">Protein modification; protein ubiquitination.</text>
</comment>
<evidence type="ECO:0000313" key="9">
    <source>
        <dbReference type="EMBL" id="QHT25836.1"/>
    </source>
</evidence>
<proteinExistence type="inferred from homology"/>
<dbReference type="InterPro" id="IPR000594">
    <property type="entry name" value="ThiF_NAD_FAD-bd"/>
</dbReference>
<dbReference type="NCBIfam" id="TIGR01408">
    <property type="entry name" value="Ube1"/>
    <property type="match status" value="1"/>
</dbReference>
<dbReference type="GO" id="GO:0005737">
    <property type="term" value="C:cytoplasm"/>
    <property type="evidence" value="ECO:0007669"/>
    <property type="project" value="TreeGrafter"/>
</dbReference>
<dbReference type="GO" id="GO:0031510">
    <property type="term" value="C:SUMO activating enzyme complex"/>
    <property type="evidence" value="ECO:0007669"/>
    <property type="project" value="TreeGrafter"/>
</dbReference>
<dbReference type="UniPathway" id="UPA00143"/>
<dbReference type="Gene3D" id="3.40.50.720">
    <property type="entry name" value="NAD(P)-binding Rossmann-like Domain"/>
    <property type="match status" value="1"/>
</dbReference>
<keyword evidence="5" id="KW-0833">Ubl conjugation pathway</keyword>
<dbReference type="GO" id="GO:0004839">
    <property type="term" value="F:ubiquitin activating enzyme activity"/>
    <property type="evidence" value="ECO:0007669"/>
    <property type="project" value="UniProtKB-EC"/>
</dbReference>
<accession>A0A6C0E9M7</accession>
<dbReference type="InterPro" id="IPR042063">
    <property type="entry name" value="Ubi_acti_E1_SCCH"/>
</dbReference>
<evidence type="ECO:0000256" key="4">
    <source>
        <dbReference type="ARBA" id="ARBA00022741"/>
    </source>
</evidence>
<evidence type="ECO:0000259" key="7">
    <source>
        <dbReference type="Pfam" id="PF00899"/>
    </source>
</evidence>
<dbReference type="InterPro" id="IPR000011">
    <property type="entry name" value="UBQ/SUMO-activ_enz_E1-like"/>
</dbReference>
<comment type="similarity">
    <text evidence="2">Belongs to the ubiquitin-activating E1 family.</text>
</comment>
<dbReference type="PROSITE" id="PS00865">
    <property type="entry name" value="UBIQUITIN_ACTIVAT_2"/>
    <property type="match status" value="1"/>
</dbReference>
<dbReference type="InterPro" id="IPR045886">
    <property type="entry name" value="ThiF/MoeB/HesA"/>
</dbReference>
<dbReference type="InterPro" id="IPR035985">
    <property type="entry name" value="Ubiquitin-activating_enz"/>
</dbReference>
<dbReference type="InterPro" id="IPR019572">
    <property type="entry name" value="UBA_E1_SCCH"/>
</dbReference>
<dbReference type="Pfam" id="PF00899">
    <property type="entry name" value="ThiF"/>
    <property type="match status" value="2"/>
</dbReference>
<evidence type="ECO:0008006" key="10">
    <source>
        <dbReference type="Google" id="ProtNLM"/>
    </source>
</evidence>
<dbReference type="Gene3D" id="1.10.10.2660">
    <property type="entry name" value="Ubiquitin-activating enzyme E1, SCCH domain"/>
    <property type="match status" value="1"/>
</dbReference>
<dbReference type="InterPro" id="IPR018075">
    <property type="entry name" value="UBQ-activ_enz_E1"/>
</dbReference>
<dbReference type="InterPro" id="IPR042449">
    <property type="entry name" value="Ub-E1_IAD_1"/>
</dbReference>
<sequence>MYDKTMDESLYSRQIHAIGKDAMKKITEASVCIVGMRGLGLEIAKCLILSGISKLGLCDDKFVTQDELSVNYYANKSDLYIKLRVDTVYEELCNLNSNVKIEKHTDKFRYSYLDNYSIVVLTDIDLITAIPINDYCRKKGIKFLYACTNGLYGFIFSDYGDNYSVSETNSQNPKSGIIVKTTDKIIETDKPHKLFVNDKIRILSEPPIETYITQVHDMCHFSVKDDVNVSACRFIELKQGHTYNFKSLMESYRCPEFVEIDLCEFDKVPSLHEFTIALSCFIHKYKRMPNQFSETDIAELVKFCSFNANIEIIKKLASTCNGNIMPVVSIIGGIIAQQVLNACANKCQPIMQWMYYDALILLQEKCNKIDNMSRYFGQEIVFGNEFQKKLKDTTVFVVGSGAIGCEHLKNFSMMGVGNIIVTDMDRIEKSNLSRQFLFRNSDIGKFKSEVARDAILKMNNEISVDAHLNKVCNETINIYNNKFFDKLTCVANALDNIEARQFVDRLCVENTKPLLESGTLGTQGNVQTIIPFLTMNYGSHSGSEEDSVPVCTLKNFPYEPEHAMQWARDLFEGMFTKAPSNYNKSLASDLNNLETTTLAEIYDDLKFLTSKTFHAYKDCVLFSWNKWHELFSFAIENLLEQFPINKKNDDGTPFWNGSKKCPKVLKFDVNNKIHVDFVFYMSKLLAQMLDITVKSSYDAVKAFLGKLTIPKNTMLKSESTEEKIYDRQMLINEIEKMKKHKLVMTPLIFEKDDETNYHMDFITSASNMRCENYNIPQSDKFKTTGVVGKIIPALASTTTVVSGLVAIELYKVVMGFNDISKFRDSWLDLGSSFITFTEPHGVKIKKVNGLELSIWHKQKFNDVKLKDLIKFFEDKEFDVCAITNGNKTIYQNFGTVNNEKKERFMSQFKDDPEDDVLTINVICENEIIPCEIRFV</sequence>
<keyword evidence="6" id="KW-0067">ATP-binding</keyword>